<comment type="caution">
    <text evidence="2">The sequence shown here is derived from an EMBL/GenBank/DDBJ whole genome shotgun (WGS) entry which is preliminary data.</text>
</comment>
<dbReference type="RefSeq" id="WP_053974874.1">
    <property type="nucleotide sequence ID" value="NZ_FNUE01000002.1"/>
</dbReference>
<evidence type="ECO:0000313" key="4">
    <source>
        <dbReference type="Proteomes" id="UP000037716"/>
    </source>
</evidence>
<feature type="transmembrane region" description="Helical" evidence="1">
    <location>
        <begin position="12"/>
        <end position="32"/>
    </location>
</feature>
<dbReference type="Gene3D" id="1.20.1070.10">
    <property type="entry name" value="Rhodopsin 7-helix transmembrane proteins"/>
    <property type="match status" value="1"/>
</dbReference>
<accession>A0A0M9CHM0</accession>
<dbReference type="OrthoDB" id="1203226at2"/>
<evidence type="ECO:0000313" key="5">
    <source>
        <dbReference type="Proteomes" id="UP000183071"/>
    </source>
</evidence>
<reference evidence="3 5" key="2">
    <citation type="submission" date="2016-10" db="EMBL/GenBank/DDBJ databases">
        <authorList>
            <person name="Varghese N."/>
            <person name="Submissions S."/>
        </authorList>
    </citation>
    <scope>NUCLEOTIDE SEQUENCE [LARGE SCALE GENOMIC DNA]</scope>
    <source>
        <strain evidence="3 5">DSW-5</strain>
    </source>
</reference>
<protein>
    <submittedName>
        <fullName evidence="2">Uncharacterized protein</fullName>
    </submittedName>
</protein>
<evidence type="ECO:0000256" key="1">
    <source>
        <dbReference type="SAM" id="Phobius"/>
    </source>
</evidence>
<dbReference type="EMBL" id="FNUE01000002">
    <property type="protein sequence ID" value="SEE52567.1"/>
    <property type="molecule type" value="Genomic_DNA"/>
</dbReference>
<feature type="transmembrane region" description="Helical" evidence="1">
    <location>
        <begin position="75"/>
        <end position="97"/>
    </location>
</feature>
<proteinExistence type="predicted"/>
<dbReference type="STRING" id="1300348.I602_2361"/>
<name>A0A0M9CHM0_9FLAO</name>
<sequence>MKRLNFKTDIKFKFSIVIISLLMLILVLSSQFTDKNFYIVTTVIGVLSLIAIIISVIGLLRSIKNLKQPTSKRRIASIIVIAFVTCLFFYLIVANIIEVLKHVT</sequence>
<dbReference type="Proteomes" id="UP000183071">
    <property type="component" value="Unassembled WGS sequence"/>
</dbReference>
<gene>
    <name evidence="2" type="ORF">I602_2361</name>
    <name evidence="3" type="ORF">SAMN05444353_2136</name>
</gene>
<reference evidence="2 4" key="1">
    <citation type="submission" date="2015-07" db="EMBL/GenBank/DDBJ databases">
        <title>Genome of Polaribacter dokdonenesis DSW-5, isolated from seawater off Dokdo in Korea.</title>
        <authorList>
            <person name="Yoon K."/>
            <person name="Song J.Y."/>
            <person name="Kim J.F."/>
        </authorList>
    </citation>
    <scope>NUCLEOTIDE SEQUENCE [LARGE SCALE GENOMIC DNA]</scope>
    <source>
        <strain evidence="2 4">DSW-5</strain>
    </source>
</reference>
<evidence type="ECO:0000313" key="3">
    <source>
        <dbReference type="EMBL" id="SEE52567.1"/>
    </source>
</evidence>
<keyword evidence="1" id="KW-1133">Transmembrane helix</keyword>
<keyword evidence="1" id="KW-0812">Transmembrane</keyword>
<feature type="transmembrane region" description="Helical" evidence="1">
    <location>
        <begin position="38"/>
        <end position="63"/>
    </location>
</feature>
<organism evidence="2 4">
    <name type="scientific">Polaribacter dokdonensis DSW-5</name>
    <dbReference type="NCBI Taxonomy" id="1300348"/>
    <lineage>
        <taxon>Bacteria</taxon>
        <taxon>Pseudomonadati</taxon>
        <taxon>Bacteroidota</taxon>
        <taxon>Flavobacteriia</taxon>
        <taxon>Flavobacteriales</taxon>
        <taxon>Flavobacteriaceae</taxon>
    </lineage>
</organism>
<dbReference type="AlphaFoldDB" id="A0A0M9CHM0"/>
<evidence type="ECO:0000313" key="2">
    <source>
        <dbReference type="EMBL" id="KOY52801.1"/>
    </source>
</evidence>
<keyword evidence="1" id="KW-0472">Membrane</keyword>
<keyword evidence="5" id="KW-1185">Reference proteome</keyword>
<dbReference type="Proteomes" id="UP000037716">
    <property type="component" value="Unassembled WGS sequence"/>
</dbReference>
<dbReference type="EMBL" id="LGBR01000001">
    <property type="protein sequence ID" value="KOY52801.1"/>
    <property type="molecule type" value="Genomic_DNA"/>
</dbReference>
<dbReference type="PATRIC" id="fig|1300348.6.peg.2362"/>